<comment type="similarity">
    <text evidence="2">Belongs to the Orn/Lys/Arg decarboxylase class-I family.</text>
</comment>
<dbReference type="RefSeq" id="WP_051265936.1">
    <property type="nucleotide sequence ID" value="NZ_PXVD01000003.1"/>
</dbReference>
<dbReference type="InterPro" id="IPR036633">
    <property type="entry name" value="Prn/Lys/Arg_de-COase_C_sf"/>
</dbReference>
<dbReference type="InterPro" id="IPR015424">
    <property type="entry name" value="PyrdxlP-dep_Trfase"/>
</dbReference>
<comment type="cofactor">
    <cofactor evidence="1">
        <name>pyridoxal 5'-phosphate</name>
        <dbReference type="ChEBI" id="CHEBI:597326"/>
    </cofactor>
</comment>
<proteinExistence type="inferred from homology"/>
<organism evidence="7 8">
    <name type="scientific">Gulosibacter molinativorax</name>
    <dbReference type="NCBI Taxonomy" id="256821"/>
    <lineage>
        <taxon>Bacteria</taxon>
        <taxon>Bacillati</taxon>
        <taxon>Actinomycetota</taxon>
        <taxon>Actinomycetes</taxon>
        <taxon>Micrococcales</taxon>
        <taxon>Microbacteriaceae</taxon>
        <taxon>Gulosibacter</taxon>
    </lineage>
</organism>
<dbReference type="PANTHER" id="PTHR43277">
    <property type="entry name" value="ARGININE DECARBOXYLASE"/>
    <property type="match status" value="1"/>
</dbReference>
<dbReference type="InterPro" id="IPR000310">
    <property type="entry name" value="Orn/Lys/Arg_deCO2ase_major_dom"/>
</dbReference>
<reference evidence="7" key="1">
    <citation type="submission" date="2018-03" db="EMBL/GenBank/DDBJ databases">
        <authorList>
            <person name="Nunes O.C."/>
            <person name="Lopes A.R."/>
            <person name="Froufe H."/>
            <person name="Munoz-Merida A."/>
            <person name="Barroso C."/>
            <person name="Egas C."/>
        </authorList>
    </citation>
    <scope>NUCLEOTIDE SEQUENCE</scope>
    <source>
        <strain evidence="7">ON4</strain>
    </source>
</reference>
<dbReference type="Gene3D" id="3.90.100.10">
    <property type="entry name" value="Orn/Lys/Arg decarboxylase, C-terminal domain"/>
    <property type="match status" value="1"/>
</dbReference>
<dbReference type="EMBL" id="PXVD01000003">
    <property type="protein sequence ID" value="MDJ1370200.1"/>
    <property type="molecule type" value="Genomic_DNA"/>
</dbReference>
<dbReference type="InterPro" id="IPR008286">
    <property type="entry name" value="Prn/Lys/Arg_de-COase_C"/>
</dbReference>
<accession>A0ABT7C586</accession>
<keyword evidence="4" id="KW-0663">Pyridoxal phosphate</keyword>
<sequence>MKTSIAPQPEASGTPYADAVRWYAFTHPHSMQIPGHGMTPEGLAANLADFVGAEALSCDLTRVLDGVDLGPHSPEVEAQKLAARAWGARRTWFLTNGASQANRMATLAVRGLGTRILAQRNAHSSLSDGIILAGLEPRFMLPSIDHEHGISHGVHPVTLANALKEAEEQGAPVHSIYLVSPSYFGTVADIRQLADIAHDHGVPLIVDCAWGAHFGFHPDLPETPTRLGADLMVTSNHKLGGSLSQSAMLHLGEGEFADVLEPLVDRAFSMTASTSPSSLLLGSLDISRHSLETGTEQIGRSIDSARRLREAIEHDPRFSLLDSGYSQFADIVALDPLHVVIDISCTGQDGNWVKSHMNDVHGIGFEMATDNTVVAILGAGQVIDHDLILAALNETADAGTTEAAASGRRVEALPLPVPGTLKMLPRDAYFADTEVVSWQDSIGRIAASALAAYPPGVPNMLPGELITTEVIDYLRAVAATPDGYVRGAPDPLVDTVRVITGG</sequence>
<evidence type="ECO:0000256" key="3">
    <source>
        <dbReference type="ARBA" id="ARBA00022793"/>
    </source>
</evidence>
<dbReference type="InterPro" id="IPR015421">
    <property type="entry name" value="PyrdxlP-dep_Trfase_major"/>
</dbReference>
<protein>
    <submittedName>
        <fullName evidence="7">Amino acid decarboxylase</fullName>
    </submittedName>
</protein>
<reference evidence="7" key="2">
    <citation type="journal article" date="2022" name="Sci. Rep.">
        <title>In silico prediction of the enzymes involved in the degradation of the herbicide molinate by Gulosibacter molinativorax ON4T.</title>
        <authorList>
            <person name="Lopes A.R."/>
            <person name="Bunin E."/>
            <person name="Viana A.T."/>
            <person name="Froufe H."/>
            <person name="Munoz-Merida A."/>
            <person name="Pinho D."/>
            <person name="Figueiredo J."/>
            <person name="Barroso C."/>
            <person name="Vaz-Moreira I."/>
            <person name="Bellanger X."/>
            <person name="Egas C."/>
            <person name="Nunes O.C."/>
        </authorList>
    </citation>
    <scope>NUCLEOTIDE SEQUENCE</scope>
    <source>
        <strain evidence="7">ON4</strain>
    </source>
</reference>
<dbReference type="PROSITE" id="PS00703">
    <property type="entry name" value="OKR_DC_1"/>
    <property type="match status" value="1"/>
</dbReference>
<keyword evidence="8" id="KW-1185">Reference proteome</keyword>
<gene>
    <name evidence="7" type="ORF">C7K25_02230</name>
</gene>
<evidence type="ECO:0000256" key="5">
    <source>
        <dbReference type="ARBA" id="ARBA00023239"/>
    </source>
</evidence>
<evidence type="ECO:0000256" key="4">
    <source>
        <dbReference type="ARBA" id="ARBA00022898"/>
    </source>
</evidence>
<keyword evidence="5" id="KW-0456">Lyase</keyword>
<dbReference type="Gene3D" id="3.40.640.10">
    <property type="entry name" value="Type I PLP-dependent aspartate aminotransferase-like (Major domain)"/>
    <property type="match status" value="1"/>
</dbReference>
<evidence type="ECO:0000256" key="2">
    <source>
        <dbReference type="ARBA" id="ARBA00010671"/>
    </source>
</evidence>
<dbReference type="InterPro" id="IPR052357">
    <property type="entry name" value="Orn_Lys_Arg_decarboxylase-I"/>
</dbReference>
<comment type="caution">
    <text evidence="7">The sequence shown here is derived from an EMBL/GenBank/DDBJ whole genome shotgun (WGS) entry which is preliminary data.</text>
</comment>
<keyword evidence="3" id="KW-0210">Decarboxylase</keyword>
<evidence type="ECO:0000259" key="6">
    <source>
        <dbReference type="PROSITE" id="PS00703"/>
    </source>
</evidence>
<dbReference type="Pfam" id="PF01276">
    <property type="entry name" value="OKR_DC_1"/>
    <property type="match status" value="1"/>
</dbReference>
<dbReference type="SUPFAM" id="SSF55904">
    <property type="entry name" value="Ornithine decarboxylase C-terminal domain"/>
    <property type="match status" value="1"/>
</dbReference>
<evidence type="ECO:0000313" key="7">
    <source>
        <dbReference type="EMBL" id="MDJ1370200.1"/>
    </source>
</evidence>
<dbReference type="SUPFAM" id="SSF53383">
    <property type="entry name" value="PLP-dependent transferases"/>
    <property type="match status" value="1"/>
</dbReference>
<dbReference type="PANTHER" id="PTHR43277:SF4">
    <property type="entry name" value="ARGININE DECARBOXYLASE"/>
    <property type="match status" value="1"/>
</dbReference>
<evidence type="ECO:0000313" key="8">
    <source>
        <dbReference type="Proteomes" id="UP001170379"/>
    </source>
</evidence>
<feature type="domain" description="Orn/Lys/Arg decarboxylases family 1 pyridoxal-P attachment site" evidence="6">
    <location>
        <begin position="233"/>
        <end position="247"/>
    </location>
</feature>
<name>A0ABT7C586_9MICO</name>
<evidence type="ECO:0000256" key="1">
    <source>
        <dbReference type="ARBA" id="ARBA00001933"/>
    </source>
</evidence>
<dbReference type="Proteomes" id="UP001170379">
    <property type="component" value="Unassembled WGS sequence"/>
</dbReference>
<dbReference type="Pfam" id="PF03711">
    <property type="entry name" value="OKR_DC_1_C"/>
    <property type="match status" value="1"/>
</dbReference>